<evidence type="ECO:0000256" key="4">
    <source>
        <dbReference type="SAM" id="MobiDB-lite"/>
    </source>
</evidence>
<dbReference type="GO" id="GO:0016272">
    <property type="term" value="C:prefoldin complex"/>
    <property type="evidence" value="ECO:0007669"/>
    <property type="project" value="InterPro"/>
</dbReference>
<gene>
    <name evidence="5" type="ORF">TrST_g545</name>
</gene>
<evidence type="ECO:0000256" key="3">
    <source>
        <dbReference type="SAM" id="Coils"/>
    </source>
</evidence>
<dbReference type="Pfam" id="PF01920">
    <property type="entry name" value="Prefoldin_2"/>
    <property type="match status" value="1"/>
</dbReference>
<keyword evidence="3" id="KW-0175">Coiled coil</keyword>
<evidence type="ECO:0000256" key="1">
    <source>
        <dbReference type="ARBA" id="ARBA00008045"/>
    </source>
</evidence>
<dbReference type="PANTHER" id="PTHR21431:SF0">
    <property type="entry name" value="PREFOLDIN SUBUNIT 6"/>
    <property type="match status" value="1"/>
</dbReference>
<dbReference type="OrthoDB" id="248120at2759"/>
<dbReference type="GO" id="GO:0005737">
    <property type="term" value="C:cytoplasm"/>
    <property type="evidence" value="ECO:0007669"/>
    <property type="project" value="TreeGrafter"/>
</dbReference>
<feature type="region of interest" description="Disordered" evidence="4">
    <location>
        <begin position="105"/>
        <end position="131"/>
    </location>
</feature>
<dbReference type="SUPFAM" id="SSF46579">
    <property type="entry name" value="Prefoldin"/>
    <property type="match status" value="1"/>
</dbReference>
<evidence type="ECO:0000313" key="6">
    <source>
        <dbReference type="Proteomes" id="UP001165085"/>
    </source>
</evidence>
<proteinExistence type="inferred from homology"/>
<feature type="coiled-coil region" evidence="3">
    <location>
        <begin position="25"/>
        <end position="52"/>
    </location>
</feature>
<dbReference type="Gene3D" id="1.10.287.370">
    <property type="match status" value="1"/>
</dbReference>
<sequence>MSGLAAAVDTELSKFRGIQAQIKDLRQSQQTLMQQLNENDMVKAELDRLSDNDVVYKMVGPVLIKHELAEAKTTVEKRLEFITGDLGKIEANAAQKEQEAQAIAEGIQKKQQDMQRTAKEEAEKIAKEASV</sequence>
<evidence type="ECO:0000256" key="2">
    <source>
        <dbReference type="ARBA" id="ARBA00023186"/>
    </source>
</evidence>
<dbReference type="GO" id="GO:0051087">
    <property type="term" value="F:protein-folding chaperone binding"/>
    <property type="evidence" value="ECO:0007669"/>
    <property type="project" value="TreeGrafter"/>
</dbReference>
<dbReference type="FunFam" id="1.10.287.370:FF:000003">
    <property type="entry name" value="Prefoldin subunit 6"/>
    <property type="match status" value="1"/>
</dbReference>
<evidence type="ECO:0008006" key="7">
    <source>
        <dbReference type="Google" id="ProtNLM"/>
    </source>
</evidence>
<dbReference type="EMBL" id="BRXY01000393">
    <property type="protein sequence ID" value="GMH91960.1"/>
    <property type="molecule type" value="Genomic_DNA"/>
</dbReference>
<reference evidence="6" key="1">
    <citation type="journal article" date="2023" name="Commun. Biol.">
        <title>Genome analysis of Parmales, the sister group of diatoms, reveals the evolutionary specialization of diatoms from phago-mixotrophs to photoautotrophs.</title>
        <authorList>
            <person name="Ban H."/>
            <person name="Sato S."/>
            <person name="Yoshikawa S."/>
            <person name="Yamada K."/>
            <person name="Nakamura Y."/>
            <person name="Ichinomiya M."/>
            <person name="Sato N."/>
            <person name="Blanc-Mathieu R."/>
            <person name="Endo H."/>
            <person name="Kuwata A."/>
            <person name="Ogata H."/>
        </authorList>
    </citation>
    <scope>NUCLEOTIDE SEQUENCE [LARGE SCALE GENOMIC DNA]</scope>
    <source>
        <strain evidence="6">NIES 3701</strain>
    </source>
</reference>
<dbReference type="GO" id="GO:0051131">
    <property type="term" value="P:chaperone-mediated protein complex assembly"/>
    <property type="evidence" value="ECO:0007669"/>
    <property type="project" value="TreeGrafter"/>
</dbReference>
<organism evidence="5 6">
    <name type="scientific">Triparma strigata</name>
    <dbReference type="NCBI Taxonomy" id="1606541"/>
    <lineage>
        <taxon>Eukaryota</taxon>
        <taxon>Sar</taxon>
        <taxon>Stramenopiles</taxon>
        <taxon>Ochrophyta</taxon>
        <taxon>Bolidophyceae</taxon>
        <taxon>Parmales</taxon>
        <taxon>Triparmaceae</taxon>
        <taxon>Triparma</taxon>
    </lineage>
</organism>
<name>A0A9W7BT53_9STRA</name>
<dbReference type="GO" id="GO:0051082">
    <property type="term" value="F:unfolded protein binding"/>
    <property type="evidence" value="ECO:0007669"/>
    <property type="project" value="InterPro"/>
</dbReference>
<dbReference type="InterPro" id="IPR002777">
    <property type="entry name" value="PFD_beta-like"/>
</dbReference>
<dbReference type="Proteomes" id="UP001165085">
    <property type="component" value="Unassembled WGS sequence"/>
</dbReference>
<protein>
    <recommendedName>
        <fullName evidence="7">Prefoldin subunit 6</fullName>
    </recommendedName>
</protein>
<feature type="compositionally biased region" description="Basic and acidic residues" evidence="4">
    <location>
        <begin position="107"/>
        <end position="131"/>
    </location>
</feature>
<dbReference type="AlphaFoldDB" id="A0A9W7BT53"/>
<dbReference type="CDD" id="cd23161">
    <property type="entry name" value="Prefoldin_6"/>
    <property type="match status" value="1"/>
</dbReference>
<comment type="similarity">
    <text evidence="1">Belongs to the prefoldin subunit beta family.</text>
</comment>
<accession>A0A9W7BT53</accession>
<keyword evidence="6" id="KW-1185">Reference proteome</keyword>
<comment type="caution">
    <text evidence="5">The sequence shown here is derived from an EMBL/GenBank/DDBJ whole genome shotgun (WGS) entry which is preliminary data.</text>
</comment>
<dbReference type="InterPro" id="IPR009053">
    <property type="entry name" value="Prefoldin"/>
</dbReference>
<keyword evidence="2" id="KW-0143">Chaperone</keyword>
<evidence type="ECO:0000313" key="5">
    <source>
        <dbReference type="EMBL" id="GMH91960.1"/>
    </source>
</evidence>
<dbReference type="GO" id="GO:0006457">
    <property type="term" value="P:protein folding"/>
    <property type="evidence" value="ECO:0007669"/>
    <property type="project" value="InterPro"/>
</dbReference>
<dbReference type="PANTHER" id="PTHR21431">
    <property type="entry name" value="PREFOLDIN SUBUNIT 6"/>
    <property type="match status" value="1"/>
</dbReference>